<reference evidence="1 2" key="1">
    <citation type="journal article" date="2021" name="BMC Biol.">
        <title>Horizontally acquired antibacterial genes associated with adaptive radiation of ladybird beetles.</title>
        <authorList>
            <person name="Li H.S."/>
            <person name="Tang X.F."/>
            <person name="Huang Y.H."/>
            <person name="Xu Z.Y."/>
            <person name="Chen M.L."/>
            <person name="Du X.Y."/>
            <person name="Qiu B.Y."/>
            <person name="Chen P.T."/>
            <person name="Zhang W."/>
            <person name="Slipinski A."/>
            <person name="Escalona H.E."/>
            <person name="Waterhouse R.M."/>
            <person name="Zwick A."/>
            <person name="Pang H."/>
        </authorList>
    </citation>
    <scope>NUCLEOTIDE SEQUENCE [LARGE SCALE GENOMIC DNA]</scope>
    <source>
        <strain evidence="1">SYSU2018</strain>
    </source>
</reference>
<proteinExistence type="predicted"/>
<comment type="caution">
    <text evidence="1">The sequence shown here is derived from an EMBL/GenBank/DDBJ whole genome shotgun (WGS) entry which is preliminary data.</text>
</comment>
<sequence>MDNEGHSLEERNIEINRKRKISKSRYMQKRKAALNRAKERNIYPIRIFWFLKRNQKWVFSVGKSVGHHVVHVFQEKIDRHFFKSFTNSTLTQKTHYYLSRC</sequence>
<name>A0ABD2PE59_9CUCU</name>
<gene>
    <name evidence="1" type="ORF">HHI36_003530</name>
</gene>
<protein>
    <submittedName>
        <fullName evidence="1">Uncharacterized protein</fullName>
    </submittedName>
</protein>
<organism evidence="1 2">
    <name type="scientific">Cryptolaemus montrouzieri</name>
    <dbReference type="NCBI Taxonomy" id="559131"/>
    <lineage>
        <taxon>Eukaryota</taxon>
        <taxon>Metazoa</taxon>
        <taxon>Ecdysozoa</taxon>
        <taxon>Arthropoda</taxon>
        <taxon>Hexapoda</taxon>
        <taxon>Insecta</taxon>
        <taxon>Pterygota</taxon>
        <taxon>Neoptera</taxon>
        <taxon>Endopterygota</taxon>
        <taxon>Coleoptera</taxon>
        <taxon>Polyphaga</taxon>
        <taxon>Cucujiformia</taxon>
        <taxon>Coccinelloidea</taxon>
        <taxon>Coccinellidae</taxon>
        <taxon>Scymninae</taxon>
        <taxon>Scymnini</taxon>
        <taxon>Cryptolaemus</taxon>
    </lineage>
</organism>
<evidence type="ECO:0000313" key="2">
    <source>
        <dbReference type="Proteomes" id="UP001516400"/>
    </source>
</evidence>
<dbReference type="AlphaFoldDB" id="A0ABD2PE59"/>
<keyword evidence="2" id="KW-1185">Reference proteome</keyword>
<dbReference type="EMBL" id="JABFTP020000185">
    <property type="protein sequence ID" value="KAL3289088.1"/>
    <property type="molecule type" value="Genomic_DNA"/>
</dbReference>
<evidence type="ECO:0000313" key="1">
    <source>
        <dbReference type="EMBL" id="KAL3289088.1"/>
    </source>
</evidence>
<accession>A0ABD2PE59</accession>
<dbReference type="Proteomes" id="UP001516400">
    <property type="component" value="Unassembled WGS sequence"/>
</dbReference>